<protein>
    <submittedName>
        <fullName evidence="2">Alpha/beta fold hydrolase</fullName>
    </submittedName>
</protein>
<comment type="caution">
    <text evidence="2">The sequence shown here is derived from an EMBL/GenBank/DDBJ whole genome shotgun (WGS) entry which is preliminary data.</text>
</comment>
<proteinExistence type="predicted"/>
<evidence type="ECO:0000313" key="3">
    <source>
        <dbReference type="Proteomes" id="UP001612915"/>
    </source>
</evidence>
<dbReference type="SUPFAM" id="SSF53474">
    <property type="entry name" value="alpha/beta-Hydrolases"/>
    <property type="match status" value="1"/>
</dbReference>
<reference evidence="2 3" key="1">
    <citation type="submission" date="2024-10" db="EMBL/GenBank/DDBJ databases">
        <title>The Natural Products Discovery Center: Release of the First 8490 Sequenced Strains for Exploring Actinobacteria Biosynthetic Diversity.</title>
        <authorList>
            <person name="Kalkreuter E."/>
            <person name="Kautsar S.A."/>
            <person name="Yang D."/>
            <person name="Bader C.D."/>
            <person name="Teijaro C.N."/>
            <person name="Fluegel L."/>
            <person name="Davis C.M."/>
            <person name="Simpson J.R."/>
            <person name="Lauterbach L."/>
            <person name="Steele A.D."/>
            <person name="Gui C."/>
            <person name="Meng S."/>
            <person name="Li G."/>
            <person name="Viehrig K."/>
            <person name="Ye F."/>
            <person name="Su P."/>
            <person name="Kiefer A.F."/>
            <person name="Nichols A."/>
            <person name="Cepeda A.J."/>
            <person name="Yan W."/>
            <person name="Fan B."/>
            <person name="Jiang Y."/>
            <person name="Adhikari A."/>
            <person name="Zheng C.-J."/>
            <person name="Schuster L."/>
            <person name="Cowan T.M."/>
            <person name="Smanski M.J."/>
            <person name="Chevrette M.G."/>
            <person name="De Carvalho L.P.S."/>
            <person name="Shen B."/>
        </authorList>
    </citation>
    <scope>NUCLEOTIDE SEQUENCE [LARGE SCALE GENOMIC DNA]</scope>
    <source>
        <strain evidence="2 3">NPDC049639</strain>
    </source>
</reference>
<evidence type="ECO:0000313" key="2">
    <source>
        <dbReference type="EMBL" id="MFI7586225.1"/>
    </source>
</evidence>
<dbReference type="PANTHER" id="PTHR37017">
    <property type="entry name" value="AB HYDROLASE-1 DOMAIN-CONTAINING PROTEIN-RELATED"/>
    <property type="match status" value="1"/>
</dbReference>
<dbReference type="EMBL" id="JBITLV010000001">
    <property type="protein sequence ID" value="MFI7586225.1"/>
    <property type="molecule type" value="Genomic_DNA"/>
</dbReference>
<feature type="domain" description="AB hydrolase-1" evidence="1">
    <location>
        <begin position="4"/>
        <end position="222"/>
    </location>
</feature>
<gene>
    <name evidence="2" type="ORF">ACIB24_04035</name>
</gene>
<dbReference type="RefSeq" id="WP_398275499.1">
    <property type="nucleotide sequence ID" value="NZ_JBITLV010000001.1"/>
</dbReference>
<dbReference type="GO" id="GO:0016787">
    <property type="term" value="F:hydrolase activity"/>
    <property type="evidence" value="ECO:0007669"/>
    <property type="project" value="UniProtKB-KW"/>
</dbReference>
<dbReference type="Pfam" id="PF12697">
    <property type="entry name" value="Abhydrolase_6"/>
    <property type="match status" value="1"/>
</dbReference>
<keyword evidence="2" id="KW-0378">Hydrolase</keyword>
<sequence length="238" mass="24270">MRTLLVPGAGGAASYWYLVVDALRAAGHGAVAVDLPADDPALGLPEYVDLVVDAGQQISGDGPLLVVGQSLGAFSAPTAAGRLGAAGVVLLNGMVPRAGESAGEWWEATGQGAAMAAHDRREGRVPAAGPGDPAFDVETYFLHDVPEAVRAATTDGARPQSGSVFAAPFPGWPDLPVRVVSAADDRFFPRAFQARVARERLGVEPDVVPGGHLAALSRPSEVTSALLRAARAIGALPG</sequence>
<dbReference type="Proteomes" id="UP001612915">
    <property type="component" value="Unassembled WGS sequence"/>
</dbReference>
<organism evidence="2 3">
    <name type="scientific">Spongisporangium articulatum</name>
    <dbReference type="NCBI Taxonomy" id="3362603"/>
    <lineage>
        <taxon>Bacteria</taxon>
        <taxon>Bacillati</taxon>
        <taxon>Actinomycetota</taxon>
        <taxon>Actinomycetes</taxon>
        <taxon>Kineosporiales</taxon>
        <taxon>Kineosporiaceae</taxon>
        <taxon>Spongisporangium</taxon>
    </lineage>
</organism>
<dbReference type="Gene3D" id="3.40.50.1820">
    <property type="entry name" value="alpha/beta hydrolase"/>
    <property type="match status" value="1"/>
</dbReference>
<dbReference type="PANTHER" id="PTHR37017:SF11">
    <property type="entry name" value="ESTERASE_LIPASE_THIOESTERASE DOMAIN-CONTAINING PROTEIN"/>
    <property type="match status" value="1"/>
</dbReference>
<name>A0ABW8AIN3_9ACTN</name>
<keyword evidence="3" id="KW-1185">Reference proteome</keyword>
<dbReference type="InterPro" id="IPR052897">
    <property type="entry name" value="Sec-Metab_Biosynth_Hydrolase"/>
</dbReference>
<dbReference type="InterPro" id="IPR000073">
    <property type="entry name" value="AB_hydrolase_1"/>
</dbReference>
<accession>A0ABW8AIN3</accession>
<evidence type="ECO:0000259" key="1">
    <source>
        <dbReference type="Pfam" id="PF12697"/>
    </source>
</evidence>
<dbReference type="InterPro" id="IPR029058">
    <property type="entry name" value="AB_hydrolase_fold"/>
</dbReference>